<keyword evidence="7 9" id="KW-0472">Membrane</keyword>
<accession>A0AA88A8U7</accession>
<keyword evidence="3 9" id="KW-0812">Transmembrane</keyword>
<keyword evidence="8" id="KW-0479">Metal-binding</keyword>
<feature type="transmembrane region" description="Helical" evidence="9">
    <location>
        <begin position="128"/>
        <end position="148"/>
    </location>
</feature>
<keyword evidence="13" id="KW-1185">Reference proteome</keyword>
<dbReference type="GO" id="GO:0046872">
    <property type="term" value="F:metal ion binding"/>
    <property type="evidence" value="ECO:0007669"/>
    <property type="project" value="UniProtKB-KW"/>
</dbReference>
<feature type="transmembrane region" description="Helical" evidence="9">
    <location>
        <begin position="193"/>
        <end position="212"/>
    </location>
</feature>
<feature type="transmembrane region" description="Helical" evidence="9">
    <location>
        <begin position="224"/>
        <end position="245"/>
    </location>
</feature>
<dbReference type="PROSITE" id="PS50836">
    <property type="entry name" value="DOMON"/>
    <property type="match status" value="1"/>
</dbReference>
<evidence type="ECO:0000256" key="8">
    <source>
        <dbReference type="PIRSR" id="PIRSR037471-1"/>
    </source>
</evidence>
<evidence type="ECO:0000256" key="6">
    <source>
        <dbReference type="ARBA" id="ARBA00022989"/>
    </source>
</evidence>
<feature type="binding site" description="axial binding residue" evidence="8">
    <location>
        <position position="228"/>
    </location>
    <ligand>
        <name>heme b</name>
        <dbReference type="ChEBI" id="CHEBI:60344"/>
        <label>1</label>
    </ligand>
    <ligandPart>
        <name>Fe</name>
        <dbReference type="ChEBI" id="CHEBI:18248"/>
    </ligandPart>
</feature>
<organism evidence="12 13">
    <name type="scientific">Ficus carica</name>
    <name type="common">Common fig</name>
    <dbReference type="NCBI Taxonomy" id="3494"/>
    <lineage>
        <taxon>Eukaryota</taxon>
        <taxon>Viridiplantae</taxon>
        <taxon>Streptophyta</taxon>
        <taxon>Embryophyta</taxon>
        <taxon>Tracheophyta</taxon>
        <taxon>Spermatophyta</taxon>
        <taxon>Magnoliopsida</taxon>
        <taxon>eudicotyledons</taxon>
        <taxon>Gunneridae</taxon>
        <taxon>Pentapetalae</taxon>
        <taxon>rosids</taxon>
        <taxon>fabids</taxon>
        <taxon>Rosales</taxon>
        <taxon>Moraceae</taxon>
        <taxon>Ficeae</taxon>
        <taxon>Ficus</taxon>
    </lineage>
</organism>
<keyword evidence="5" id="KW-0249">Electron transport</keyword>
<dbReference type="InterPro" id="IPR045266">
    <property type="entry name" value="DOH_DOMON"/>
</dbReference>
<gene>
    <name evidence="12" type="ORF">TIFTF001_019320</name>
</gene>
<evidence type="ECO:0000256" key="9">
    <source>
        <dbReference type="SAM" id="Phobius"/>
    </source>
</evidence>
<evidence type="ECO:0000256" key="2">
    <source>
        <dbReference type="ARBA" id="ARBA00022448"/>
    </source>
</evidence>
<feature type="transmembrane region" description="Helical" evidence="9">
    <location>
        <begin position="257"/>
        <end position="276"/>
    </location>
</feature>
<dbReference type="CDD" id="cd08760">
    <property type="entry name" value="Cyt_b561_FRRS1_like"/>
    <property type="match status" value="1"/>
</dbReference>
<feature type="domain" description="Cytochrome b561" evidence="11">
    <location>
        <begin position="89"/>
        <end position="282"/>
    </location>
</feature>
<dbReference type="Pfam" id="PF03188">
    <property type="entry name" value="Cytochrom_B561"/>
    <property type="match status" value="1"/>
</dbReference>
<dbReference type="PROSITE" id="PS50939">
    <property type="entry name" value="CYTOCHROME_B561"/>
    <property type="match status" value="1"/>
</dbReference>
<dbReference type="SMART" id="SM00665">
    <property type="entry name" value="B561"/>
    <property type="match status" value="1"/>
</dbReference>
<feature type="binding site" description="axial binding residue" evidence="8">
    <location>
        <position position="192"/>
    </location>
    <ligand>
        <name>heme b</name>
        <dbReference type="ChEBI" id="CHEBI:60344"/>
        <label>1</label>
    </ligand>
    <ligandPart>
        <name>Fe</name>
        <dbReference type="ChEBI" id="CHEBI:18248"/>
    </ligandPart>
</feature>
<evidence type="ECO:0000259" key="10">
    <source>
        <dbReference type="PROSITE" id="PS50836"/>
    </source>
</evidence>
<name>A0AA88A8U7_FICCA</name>
<dbReference type="EMBL" id="BTGU01000033">
    <property type="protein sequence ID" value="GMN50163.1"/>
    <property type="molecule type" value="Genomic_DNA"/>
</dbReference>
<evidence type="ECO:0000256" key="1">
    <source>
        <dbReference type="ARBA" id="ARBA00004370"/>
    </source>
</evidence>
<dbReference type="PIRSF" id="PIRSF037471">
    <property type="entry name" value="UCP037471"/>
    <property type="match status" value="1"/>
</dbReference>
<evidence type="ECO:0000313" key="12">
    <source>
        <dbReference type="EMBL" id="GMN50163.1"/>
    </source>
</evidence>
<evidence type="ECO:0008006" key="14">
    <source>
        <dbReference type="Google" id="ProtNLM"/>
    </source>
</evidence>
<reference evidence="12" key="1">
    <citation type="submission" date="2023-07" db="EMBL/GenBank/DDBJ databases">
        <title>draft genome sequence of fig (Ficus carica).</title>
        <authorList>
            <person name="Takahashi T."/>
            <person name="Nishimura K."/>
        </authorList>
    </citation>
    <scope>NUCLEOTIDE SEQUENCE</scope>
</reference>
<keyword evidence="6 9" id="KW-1133">Transmembrane helix</keyword>
<evidence type="ECO:0000313" key="13">
    <source>
        <dbReference type="Proteomes" id="UP001187192"/>
    </source>
</evidence>
<dbReference type="InterPro" id="IPR005018">
    <property type="entry name" value="DOMON_domain"/>
</dbReference>
<feature type="binding site" description="axial binding residue" evidence="8">
    <location>
        <position position="127"/>
    </location>
    <ligand>
        <name>heme b</name>
        <dbReference type="ChEBI" id="CHEBI:60344"/>
        <label>1</label>
    </ligand>
    <ligandPart>
        <name>Fe</name>
        <dbReference type="ChEBI" id="CHEBI:18248"/>
    </ligandPart>
</feature>
<keyword evidence="2" id="KW-0813">Transport</keyword>
<dbReference type="CDD" id="cd09631">
    <property type="entry name" value="DOMON_DOH"/>
    <property type="match status" value="1"/>
</dbReference>
<comment type="subcellular location">
    <subcellularLocation>
        <location evidence="1">Membrane</location>
    </subcellularLocation>
</comment>
<sequence length="282" mass="31214">MGFSSNGRMVGSSAVVGWISDGTGVIKQYYLGGTSPNLVKPNQGNLTFVPNSASVVTQSNRLYLAFQLDTVQPSTRLLYSVGPSGFLPVAPDFRLTEHRDKVSTSINYKTGQSASQKSPHQRLRRSHGILNMLGWGILMIIGSIVARYCRQWDPLWFYIHIGIQSFGFFLGVIGILCGFLLENRIDAKVSTHKGIGIFIFVLGCLQAMALLARPNIESKHRKYWNWYHYGVGRTLIVFAIVNVFYGIHLGNEGTGWTAGYAVVLGILFLTSAVLEYRIRASS</sequence>
<keyword evidence="8" id="KW-0408">Iron</keyword>
<dbReference type="Proteomes" id="UP001187192">
    <property type="component" value="Unassembled WGS sequence"/>
</dbReference>
<dbReference type="PANTHER" id="PTHR23130">
    <property type="entry name" value="CYTOCHROME B561 AND DOMON DOMAIN-CONTAINING PROTEIN"/>
    <property type="match status" value="1"/>
</dbReference>
<evidence type="ECO:0000256" key="4">
    <source>
        <dbReference type="ARBA" id="ARBA00022729"/>
    </source>
</evidence>
<feature type="transmembrane region" description="Helical" evidence="9">
    <location>
        <begin position="155"/>
        <end position="181"/>
    </location>
</feature>
<evidence type="ECO:0000256" key="7">
    <source>
        <dbReference type="ARBA" id="ARBA00023136"/>
    </source>
</evidence>
<evidence type="ECO:0000256" key="3">
    <source>
        <dbReference type="ARBA" id="ARBA00022692"/>
    </source>
</evidence>
<dbReference type="GO" id="GO:0016020">
    <property type="term" value="C:membrane"/>
    <property type="evidence" value="ECO:0007669"/>
    <property type="project" value="UniProtKB-SubCell"/>
</dbReference>
<dbReference type="InterPro" id="IPR017214">
    <property type="entry name" value="UCP037471"/>
</dbReference>
<comment type="caution">
    <text evidence="12">The sequence shown here is derived from an EMBL/GenBank/DDBJ whole genome shotgun (WGS) entry which is preliminary data.</text>
</comment>
<dbReference type="InterPro" id="IPR006593">
    <property type="entry name" value="Cyt_b561/ferric_Rdtase_TM"/>
</dbReference>
<keyword evidence="4" id="KW-0732">Signal</keyword>
<protein>
    <recommendedName>
        <fullName evidence="14">Cytochrome b561 and DOMON domain-containing protein</fullName>
    </recommendedName>
</protein>
<evidence type="ECO:0000259" key="11">
    <source>
        <dbReference type="PROSITE" id="PS50939"/>
    </source>
</evidence>
<dbReference type="AlphaFoldDB" id="A0AA88A8U7"/>
<dbReference type="PANTHER" id="PTHR23130:SF171">
    <property type="entry name" value="OS01G0895300 PROTEIN"/>
    <property type="match status" value="1"/>
</dbReference>
<feature type="binding site" description="axial binding residue" evidence="8">
    <location>
        <position position="160"/>
    </location>
    <ligand>
        <name>heme b</name>
        <dbReference type="ChEBI" id="CHEBI:60344"/>
        <label>1</label>
    </ligand>
    <ligandPart>
        <name>Fe</name>
        <dbReference type="ChEBI" id="CHEBI:18248"/>
    </ligandPart>
</feature>
<proteinExistence type="predicted"/>
<dbReference type="Gene3D" id="1.20.120.1770">
    <property type="match status" value="1"/>
</dbReference>
<feature type="domain" description="DOMON" evidence="10">
    <location>
        <begin position="1"/>
        <end position="85"/>
    </location>
</feature>
<evidence type="ECO:0000256" key="5">
    <source>
        <dbReference type="ARBA" id="ARBA00022982"/>
    </source>
</evidence>